<dbReference type="Pfam" id="PF02836">
    <property type="entry name" value="Glyco_hydro_2_C"/>
    <property type="match status" value="1"/>
</dbReference>
<reference evidence="8" key="1">
    <citation type="journal article" date="2011" name="Nat. Commun.">
        <title>Effector diversification within compartments of the Leptosphaeria maculans genome affected by Repeat-Induced Point mutations.</title>
        <authorList>
            <person name="Rouxel T."/>
            <person name="Grandaubert J."/>
            <person name="Hane J.K."/>
            <person name="Hoede C."/>
            <person name="van de Wouw A.P."/>
            <person name="Couloux A."/>
            <person name="Dominguez V."/>
            <person name="Anthouard V."/>
            <person name="Bally P."/>
            <person name="Bourras S."/>
            <person name="Cozijnsen A.J."/>
            <person name="Ciuffetti L.M."/>
            <person name="Degrave A."/>
            <person name="Dilmaghani A."/>
            <person name="Duret L."/>
            <person name="Fudal I."/>
            <person name="Goodwin S.B."/>
            <person name="Gout L."/>
            <person name="Glaser N."/>
            <person name="Linglin J."/>
            <person name="Kema G.H.J."/>
            <person name="Lapalu N."/>
            <person name="Lawrence C.B."/>
            <person name="May K."/>
            <person name="Meyer M."/>
            <person name="Ollivier B."/>
            <person name="Poulain J."/>
            <person name="Schoch C.L."/>
            <person name="Simon A."/>
            <person name="Spatafora J.W."/>
            <person name="Stachowiak A."/>
            <person name="Turgeon B.G."/>
            <person name="Tyler B.M."/>
            <person name="Vincent D."/>
            <person name="Weissenbach J."/>
            <person name="Amselem J."/>
            <person name="Quesneville H."/>
            <person name="Oliver R.P."/>
            <person name="Wincker P."/>
            <person name="Balesdent M.-H."/>
            <person name="Howlett B.J."/>
        </authorList>
    </citation>
    <scope>NUCLEOTIDE SEQUENCE [LARGE SCALE GENOMIC DNA]</scope>
    <source>
        <strain evidence="8">JN3 / isolate v23.1.3 / race Av1-4-5-6-7-8</strain>
    </source>
</reference>
<feature type="domain" description="Protein kinase" evidence="6">
    <location>
        <begin position="174"/>
        <end position="534"/>
    </location>
</feature>
<dbReference type="InterPro" id="IPR008979">
    <property type="entry name" value="Galactose-bd-like_sf"/>
</dbReference>
<protein>
    <recommendedName>
        <fullName evidence="6">Protein kinase domain-containing protein</fullName>
    </recommendedName>
</protein>
<keyword evidence="2" id="KW-0378">Hydrolase</keyword>
<dbReference type="GO" id="GO:0004553">
    <property type="term" value="F:hydrolase activity, hydrolyzing O-glycosyl compounds"/>
    <property type="evidence" value="ECO:0007669"/>
    <property type="project" value="InterPro"/>
</dbReference>
<dbReference type="SUPFAM" id="SSF49785">
    <property type="entry name" value="Galactose-binding domain-like"/>
    <property type="match status" value="1"/>
</dbReference>
<dbReference type="Pfam" id="PF02837">
    <property type="entry name" value="Glyco_hydro_2_N"/>
    <property type="match status" value="1"/>
</dbReference>
<feature type="compositionally biased region" description="Low complexity" evidence="5">
    <location>
        <begin position="644"/>
        <end position="674"/>
    </location>
</feature>
<evidence type="ECO:0000256" key="1">
    <source>
        <dbReference type="ARBA" id="ARBA00007401"/>
    </source>
</evidence>
<dbReference type="InterPro" id="IPR017853">
    <property type="entry name" value="GH"/>
</dbReference>
<accession>E5ADM2</accession>
<dbReference type="SMART" id="SM00220">
    <property type="entry name" value="S_TKc"/>
    <property type="match status" value="1"/>
</dbReference>
<dbReference type="InterPro" id="IPR036156">
    <property type="entry name" value="Beta-gal/glucu_dom_sf"/>
</dbReference>
<evidence type="ECO:0000256" key="3">
    <source>
        <dbReference type="ARBA" id="ARBA00023170"/>
    </source>
</evidence>
<dbReference type="VEuPathDB" id="FungiDB:LEMA_P000980.1"/>
<dbReference type="eggNOG" id="KOG2024">
    <property type="taxonomic scope" value="Eukaryota"/>
</dbReference>
<proteinExistence type="inferred from homology"/>
<dbReference type="InParanoid" id="E5ADM2"/>
<feature type="region of interest" description="Disordered" evidence="5">
    <location>
        <begin position="634"/>
        <end position="687"/>
    </location>
</feature>
<dbReference type="InterPro" id="IPR006104">
    <property type="entry name" value="Glyco_hydro_2_N"/>
</dbReference>
<dbReference type="InterPro" id="IPR006102">
    <property type="entry name" value="Ig-like_GH2"/>
</dbReference>
<dbReference type="Gene3D" id="3.20.20.80">
    <property type="entry name" value="Glycosidases"/>
    <property type="match status" value="1"/>
</dbReference>
<name>E5ADM2_LEPMJ</name>
<evidence type="ECO:0000313" key="8">
    <source>
        <dbReference type="Proteomes" id="UP000002668"/>
    </source>
</evidence>
<dbReference type="SUPFAM" id="SSF56112">
    <property type="entry name" value="Protein kinase-like (PK-like)"/>
    <property type="match status" value="1"/>
</dbReference>
<dbReference type="CAZy" id="GH2">
    <property type="family name" value="Glycoside Hydrolase Family 2"/>
</dbReference>
<dbReference type="PANTHER" id="PTHR42732">
    <property type="entry name" value="BETA-GALACTOSIDASE"/>
    <property type="match status" value="1"/>
</dbReference>
<keyword evidence="4" id="KW-0326">Glycosidase</keyword>
<dbReference type="InterPro" id="IPR006103">
    <property type="entry name" value="Glyco_hydro_2_cat"/>
</dbReference>
<dbReference type="InterPro" id="IPR011009">
    <property type="entry name" value="Kinase-like_dom_sf"/>
</dbReference>
<dbReference type="InterPro" id="IPR000719">
    <property type="entry name" value="Prot_kinase_dom"/>
</dbReference>
<evidence type="ECO:0000256" key="4">
    <source>
        <dbReference type="ARBA" id="ARBA00023295"/>
    </source>
</evidence>
<organism evidence="7 8">
    <name type="scientific">Leptosphaeria maculans (strain JN3 / isolate v23.1.3 / race Av1-4-5-6-7-8)</name>
    <name type="common">Blackleg fungus</name>
    <name type="synonym">Phoma lingam</name>
    <dbReference type="NCBI Taxonomy" id="985895"/>
    <lineage>
        <taxon>Eukaryota</taxon>
        <taxon>Fungi</taxon>
        <taxon>Dikarya</taxon>
        <taxon>Ascomycota</taxon>
        <taxon>Pezizomycotina</taxon>
        <taxon>Dothideomycetes</taxon>
        <taxon>Pleosporomycetidae</taxon>
        <taxon>Pleosporales</taxon>
        <taxon>Pleosporineae</taxon>
        <taxon>Leptosphaeriaceae</taxon>
        <taxon>Plenodomus</taxon>
        <taxon>Plenodomus lingam/Leptosphaeria maculans species complex</taxon>
    </lineage>
</organism>
<dbReference type="GO" id="GO:0004672">
    <property type="term" value="F:protein kinase activity"/>
    <property type="evidence" value="ECO:0007669"/>
    <property type="project" value="InterPro"/>
</dbReference>
<dbReference type="HOGENOM" id="CLU_242563_0_0_1"/>
<evidence type="ECO:0000313" key="7">
    <source>
        <dbReference type="EMBL" id="CBY01311.1"/>
    </source>
</evidence>
<feature type="region of interest" description="Disordered" evidence="5">
    <location>
        <begin position="373"/>
        <end position="396"/>
    </location>
</feature>
<dbReference type="InterPro" id="IPR051913">
    <property type="entry name" value="GH2_Domain-Containing"/>
</dbReference>
<evidence type="ECO:0000256" key="5">
    <source>
        <dbReference type="SAM" id="MobiDB-lite"/>
    </source>
</evidence>
<dbReference type="InterPro" id="IPR013783">
    <property type="entry name" value="Ig-like_fold"/>
</dbReference>
<dbReference type="Gene3D" id="2.60.120.260">
    <property type="entry name" value="Galactose-binding domain-like"/>
    <property type="match status" value="1"/>
</dbReference>
<keyword evidence="3" id="KW-0675">Receptor</keyword>
<dbReference type="EMBL" id="FP929139">
    <property type="protein sequence ID" value="CBY01311.1"/>
    <property type="molecule type" value="Genomic_DNA"/>
</dbReference>
<dbReference type="Gene3D" id="1.10.510.10">
    <property type="entry name" value="Transferase(Phosphotransferase) domain 1"/>
    <property type="match status" value="1"/>
</dbReference>
<evidence type="ECO:0000259" key="6">
    <source>
        <dbReference type="PROSITE" id="PS50011"/>
    </source>
</evidence>
<feature type="compositionally biased region" description="Low complexity" evidence="5">
    <location>
        <begin position="375"/>
        <end position="390"/>
    </location>
</feature>
<dbReference type="STRING" id="985895.E5ADM2"/>
<dbReference type="SUPFAM" id="SSF51445">
    <property type="entry name" value="(Trans)glycosidases"/>
    <property type="match status" value="1"/>
</dbReference>
<dbReference type="PANTHER" id="PTHR42732:SF2">
    <property type="entry name" value="BETA-MANNOSIDASE"/>
    <property type="match status" value="1"/>
</dbReference>
<dbReference type="Pfam" id="PF00703">
    <property type="entry name" value="Glyco_hydro_2"/>
    <property type="match status" value="1"/>
</dbReference>
<keyword evidence="8" id="KW-1185">Reference proteome</keyword>
<dbReference type="SUPFAM" id="SSF49303">
    <property type="entry name" value="beta-Galactosidase/glucuronidase domain"/>
    <property type="match status" value="1"/>
</dbReference>
<comment type="similarity">
    <text evidence="1">Belongs to the glycosyl hydrolase 2 family.</text>
</comment>
<dbReference type="Gene3D" id="2.60.40.10">
    <property type="entry name" value="Immunoglobulins"/>
    <property type="match status" value="1"/>
</dbReference>
<gene>
    <name evidence="7" type="ORF">LEMA_P000980.1</name>
</gene>
<dbReference type="Proteomes" id="UP000002668">
    <property type="component" value="Genome"/>
</dbReference>
<dbReference type="GO" id="GO:0005975">
    <property type="term" value="P:carbohydrate metabolic process"/>
    <property type="evidence" value="ECO:0007669"/>
    <property type="project" value="InterPro"/>
</dbReference>
<dbReference type="OrthoDB" id="408320at2759"/>
<dbReference type="Pfam" id="PF00069">
    <property type="entry name" value="Pkinase"/>
    <property type="match status" value="1"/>
</dbReference>
<dbReference type="PROSITE" id="PS50011">
    <property type="entry name" value="PROTEIN_KINASE_DOM"/>
    <property type="match status" value="1"/>
</dbReference>
<dbReference type="GO" id="GO:0005524">
    <property type="term" value="F:ATP binding"/>
    <property type="evidence" value="ECO:0007669"/>
    <property type="project" value="InterPro"/>
</dbReference>
<evidence type="ECO:0000256" key="2">
    <source>
        <dbReference type="ARBA" id="ARBA00022801"/>
    </source>
</evidence>
<sequence>MSARTLTNVVNDQTVALNALIYGYAGHSLVTPHAALQQIWWTEERINEKVTKDFVTLRLQPQDRERLAQPVGFGDLSDDTYIEWILDKARRLFLILAEIGEADRIFTVVDKSWDDDDLPLEMDDIEQLSLSNRRDNHANVRFYHTQFTFLLRELKDGVHIDYAPNEEVPLEHVMQLPVAVSLQNWSRVHLPKRPRDIYVRRRFPLGTPEKPGCFEQEFILDVESARMVEHEHFAPVWASYTHKEAGYIVTNFVGQHTLRTFIDHRNPAQYQKLPKCDRRWLVLNWLHCLADAMATLHQNGFCHSALRPTNILIDDQNAIAFSDIGSLETFQKDKRVDPMDVYIYGAPEAHASPSQNFDPNAAAPAPIVPSTRHASVISKSSSGSSNSSGSQRQKLTKVPTTEFAGFNFGFKRTKPVPKPRSRVHETEKADIFSLGCVYLEIISFMLKKKPHEFVKHRTSKQKITIGGKSSRTDSSFHANLDKLDTWMSILEKASCEHDEDAFRAVPHILNLVRSMLSRAPVVRPSAREVRDKLLGILCTITTIPDIHCGAHKHDIGIAQSSTSGSDRASSIASLRTMSTMSSGSDTDTIRSSTTSFIRANSTFNPYSSDRTTLSGIDEDDSASVRTVERVTPPFINTSYDTPRKAAIPPASPISPGSSGPLGSPTSPKSPKSPTFAGVRPTSPSRPTSAALSLMIDLTLAKLDARSHPIAVGHCATHDGKASLFVLRKRVVVGPTSGLHAATMMHKNDGTAEKLLVGGGHKAEETLDQRTRARRSFIPGLTWIGTGIGTTIWMLGEGSSLSVMDCDQQMASLQLKLWMSCLPVQEGASESRCTAPSYFARSNHRSFLPPSLQALDSLRMRQAMRGRRPPSSLASTSLRKCPSLLHPIHSFSPALSKPRPPDLSAASLWQTDQSHLTAGSHSHAMFCKMASTSYLGIALHGGSYLPTPIPMWAMSEPRHMHISLPGLQGWPQTVASSVYMGVPGVSIFLVAIISADVATLAVTSQGTIFQRQSSNETDYQLGPTPLKTNWTDQVGTNPWPEYPRPRLVRSAWKNLNGVWRYRDGAGGSNASPPFGQRLEKPVLVPFCLESALSGKLHCKHDMRHGLQGTGVTGPGKISSWYQTSFEVPSSWSGNNRVLLNFGAVDYNSTIYVNGKEAGSHTGGYFEFTIDVTSYLNVNGSNELMVYVFDPTDSDRYQIPIGKQTISRGGMIWYTPCSGIWQTVWMESVPAEYITKLDLTADMDGTVNVTVHSNAQSPKPYEIVIHDLGSDTAKATATGTSDAPFTFTVNNPRLWNPDNPNLYNITINLGNDVIQSYTGFRTVSKGVVGGVERPLLNGEFIFPFGTLDQGYWPDGIYTPPSVEAMVYDLKVLKSVGYNMVRKHIKVEPALYYRACDEMGILVMQDMPSLRPDVPDGTACGSQRLYPEAQAEFNRQLALMVEQLKGYTSIFAWTIYNEEWGQATSPPWPEFPLTDMVRSLDPTRLINSVSGWTDHGAGDFDDNHHYSTPQCGTPFWSNQGSGYNTAYDPSRIGFQGEFGGIGTQFDGVHTWYTDLGRQTAYELANSTAAWNYRAHDLLTQLREQIDLFACSGGVWTQTTDVEGEVNGMMTYDRNFIRMNTTMWQADIKALYEAAAHRANNASMSVESAGMV</sequence>